<evidence type="ECO:0000256" key="1">
    <source>
        <dbReference type="SAM" id="Phobius"/>
    </source>
</evidence>
<gene>
    <name evidence="2" type="ORF">SAMN06295960_1870</name>
</gene>
<dbReference type="PANTHER" id="PTHR33979:SF2">
    <property type="entry name" value="PEPTIDASE M50B-LIKE-DOMAIN-CONTAINING PROTEIN"/>
    <property type="match status" value="1"/>
</dbReference>
<keyword evidence="1" id="KW-0472">Membrane</keyword>
<feature type="transmembrane region" description="Helical" evidence="1">
    <location>
        <begin position="69"/>
        <end position="95"/>
    </location>
</feature>
<keyword evidence="3" id="KW-1185">Reference proteome</keyword>
<evidence type="ECO:0000313" key="2">
    <source>
        <dbReference type="EMBL" id="SMG33740.1"/>
    </source>
</evidence>
<dbReference type="AlphaFoldDB" id="A0A1X7JYU8"/>
<proteinExistence type="predicted"/>
<organism evidence="2 3">
    <name type="scientific">Paenibacillus aquistagni</name>
    <dbReference type="NCBI Taxonomy" id="1852522"/>
    <lineage>
        <taxon>Bacteria</taxon>
        <taxon>Bacillati</taxon>
        <taxon>Bacillota</taxon>
        <taxon>Bacilli</taxon>
        <taxon>Bacillales</taxon>
        <taxon>Paenibacillaceae</taxon>
        <taxon>Paenibacillus</taxon>
    </lineage>
</organism>
<keyword evidence="1" id="KW-0812">Transmembrane</keyword>
<feature type="transmembrane region" description="Helical" evidence="1">
    <location>
        <begin position="194"/>
        <end position="217"/>
    </location>
</feature>
<dbReference type="Pfam" id="PF13398">
    <property type="entry name" value="Peptidase_M50B"/>
    <property type="match status" value="1"/>
</dbReference>
<accession>A0A1X7JYU8</accession>
<dbReference type="Proteomes" id="UP000193834">
    <property type="component" value="Unassembled WGS sequence"/>
</dbReference>
<reference evidence="2 3" key="1">
    <citation type="submission" date="2017-04" db="EMBL/GenBank/DDBJ databases">
        <authorList>
            <person name="Afonso C.L."/>
            <person name="Miller P.J."/>
            <person name="Scott M.A."/>
            <person name="Spackman E."/>
            <person name="Goraichik I."/>
            <person name="Dimitrov K.M."/>
            <person name="Suarez D.L."/>
            <person name="Swayne D.E."/>
        </authorList>
    </citation>
    <scope>NUCLEOTIDE SEQUENCE [LARGE SCALE GENOMIC DNA]</scope>
    <source>
        <strain evidence="2 3">11</strain>
    </source>
</reference>
<dbReference type="OrthoDB" id="158445at2"/>
<dbReference type="PANTHER" id="PTHR33979">
    <property type="entry name" value="OS02G0221600 PROTEIN"/>
    <property type="match status" value="1"/>
</dbReference>
<feature type="transmembrane region" description="Helical" evidence="1">
    <location>
        <begin position="102"/>
        <end position="119"/>
    </location>
</feature>
<keyword evidence="1" id="KW-1133">Transmembrane helix</keyword>
<dbReference type="RefSeq" id="WP_085494115.1">
    <property type="nucleotide sequence ID" value="NZ_FXAZ01000002.1"/>
</dbReference>
<dbReference type="STRING" id="1852522.SAMN06295960_1870"/>
<dbReference type="InterPro" id="IPR049500">
    <property type="entry name" value="Peptidase_M50B-like"/>
</dbReference>
<sequence length="231" mass="25958">MNRGLKTVLFLLGAWILTRLIPFSFFFRNVDTLIHEFGHALMTLLLSGKVQFIYLFADHSGVTQSIAHYKWQFILISLAGYIISSAVAMLLFLLYSRILQKFGLILLTVVAIISLFFFIRNTYGVLWTLGFIAINICVYLLPWERVKEFYYLLLAFICLVDSFVSTIILVTLSIQQPSAAGDAANLAHVTGVPALIWSILFLLIAFGCATVSMDLFLRSKRRQPTVSGTSA</sequence>
<dbReference type="EMBL" id="FXAZ01000002">
    <property type="protein sequence ID" value="SMG33740.1"/>
    <property type="molecule type" value="Genomic_DNA"/>
</dbReference>
<feature type="transmembrane region" description="Helical" evidence="1">
    <location>
        <begin position="6"/>
        <end position="27"/>
    </location>
</feature>
<feature type="transmembrane region" description="Helical" evidence="1">
    <location>
        <begin position="125"/>
        <end position="142"/>
    </location>
</feature>
<evidence type="ECO:0000313" key="3">
    <source>
        <dbReference type="Proteomes" id="UP000193834"/>
    </source>
</evidence>
<feature type="transmembrane region" description="Helical" evidence="1">
    <location>
        <begin position="149"/>
        <end position="174"/>
    </location>
</feature>
<protein>
    <submittedName>
        <fullName evidence="2">Peptidase M50B-like</fullName>
    </submittedName>
</protein>
<name>A0A1X7JYU8_9BACL</name>